<dbReference type="InterPro" id="IPR003593">
    <property type="entry name" value="AAA+_ATPase"/>
</dbReference>
<keyword evidence="3" id="KW-0067">ATP-binding</keyword>
<sequence length="576" mass="62356">MRSADDHILELAVARGWVAREAVEAARAALESTEEGAVAGGTQVLRALDDSGALPTKTLTQSLADAFGLPVVELAALRVPRELLTLVPRSLATKHQVLPVARESGVLRVAIGDPINTDAVDDLAHVLGLPVEAMLAPAREIEQEIDRYYGKDFGSVETLADEVTPALPGAPDADLHTATAAGEADESDAPIIKLVHALIIEGIRRRASDIHLEPLEKRLRVRYRIDGVLLEAENPPKRLQLSIMSRLKLMANISIAEKRVPQDGRIQVNVAGKALDLRVSSLPTVHGESIVMRILDKEGLQLGLPELGFLSDDQKTFERLIALADGIVLVTGPTGSGKTTTLYSCLHHLNRSDRKIITVEDPVEYQLTGVNQVPVRHEVGMTFASALRAMLRQAPNIVMVGEIRDLETAEIAINASLTGHMVFSTLHTNDAPSAVTRLIDIGVKPFLVATSLRAVLAQRLVRRVCARCARPHEPTPQELRALNIRPADVSGAHFLRGNGCAECNGTGYRGRLGIYEIFIITDDIQHLIYEGVGATRLREKARALGMRTMREDGVRKIIAGLTTVEEVVSITVGDAS</sequence>
<dbReference type="Gene3D" id="3.30.300.160">
    <property type="entry name" value="Type II secretion system, protein E, N-terminal domain"/>
    <property type="match status" value="1"/>
</dbReference>
<organism evidence="5 6">
    <name type="scientific">Horticoccus luteus</name>
    <dbReference type="NCBI Taxonomy" id="2862869"/>
    <lineage>
        <taxon>Bacteria</taxon>
        <taxon>Pseudomonadati</taxon>
        <taxon>Verrucomicrobiota</taxon>
        <taxon>Opitutia</taxon>
        <taxon>Opitutales</taxon>
        <taxon>Opitutaceae</taxon>
        <taxon>Horticoccus</taxon>
    </lineage>
</organism>
<comment type="similarity">
    <text evidence="1">Belongs to the GSP E family.</text>
</comment>
<dbReference type="InterPro" id="IPR027417">
    <property type="entry name" value="P-loop_NTPase"/>
</dbReference>
<dbReference type="Gene3D" id="3.30.450.90">
    <property type="match status" value="1"/>
</dbReference>
<keyword evidence="6" id="KW-1185">Reference proteome</keyword>
<evidence type="ECO:0000313" key="6">
    <source>
        <dbReference type="Proteomes" id="UP000825051"/>
    </source>
</evidence>
<gene>
    <name evidence="5" type="primary">tadA</name>
    <name evidence="5" type="ORF">K0B96_08090</name>
</gene>
<dbReference type="EMBL" id="CP080507">
    <property type="protein sequence ID" value="QYM80553.1"/>
    <property type="molecule type" value="Genomic_DNA"/>
</dbReference>
<dbReference type="Pfam" id="PF05157">
    <property type="entry name" value="MshEN"/>
    <property type="match status" value="1"/>
</dbReference>
<dbReference type="SUPFAM" id="SSF160246">
    <property type="entry name" value="EspE N-terminal domain-like"/>
    <property type="match status" value="1"/>
</dbReference>
<dbReference type="Gene3D" id="3.40.50.300">
    <property type="entry name" value="P-loop containing nucleotide triphosphate hydrolases"/>
    <property type="match status" value="1"/>
</dbReference>
<proteinExistence type="inferred from homology"/>
<dbReference type="GO" id="GO:0005886">
    <property type="term" value="C:plasma membrane"/>
    <property type="evidence" value="ECO:0007669"/>
    <property type="project" value="TreeGrafter"/>
</dbReference>
<dbReference type="CDD" id="cd01129">
    <property type="entry name" value="PulE-GspE-like"/>
    <property type="match status" value="1"/>
</dbReference>
<dbReference type="AlphaFoldDB" id="A0A8F9TZE0"/>
<reference evidence="5" key="1">
    <citation type="submission" date="2021-08" db="EMBL/GenBank/DDBJ databases">
        <title>Genome of a novel bacterium of the phylum Verrucomicrobia, Oleiharenicola sp. KSB-15.</title>
        <authorList>
            <person name="Chung J.-H."/>
            <person name="Ahn J.-H."/>
            <person name="Yoon Y."/>
            <person name="Kim D.-Y."/>
            <person name="An S.-H."/>
            <person name="Park I."/>
            <person name="Yeon J."/>
        </authorList>
    </citation>
    <scope>NUCLEOTIDE SEQUENCE</scope>
    <source>
        <strain evidence="5">KSB-15</strain>
    </source>
</reference>
<dbReference type="KEGG" id="ole:K0B96_08090"/>
<dbReference type="SMART" id="SM00382">
    <property type="entry name" value="AAA"/>
    <property type="match status" value="1"/>
</dbReference>
<dbReference type="Proteomes" id="UP000825051">
    <property type="component" value="Chromosome"/>
</dbReference>
<dbReference type="PANTHER" id="PTHR30258:SF3">
    <property type="entry name" value="SLL1921 PROTEIN"/>
    <property type="match status" value="1"/>
</dbReference>
<dbReference type="RefSeq" id="WP_220165913.1">
    <property type="nucleotide sequence ID" value="NZ_CP080507.1"/>
</dbReference>
<protein>
    <submittedName>
        <fullName evidence="5">Flp pilus assembly complex ATPase component TadA</fullName>
    </submittedName>
</protein>
<evidence type="ECO:0000256" key="1">
    <source>
        <dbReference type="ARBA" id="ARBA00006611"/>
    </source>
</evidence>
<evidence type="ECO:0000256" key="2">
    <source>
        <dbReference type="ARBA" id="ARBA00022741"/>
    </source>
</evidence>
<evidence type="ECO:0000259" key="4">
    <source>
        <dbReference type="SMART" id="SM00382"/>
    </source>
</evidence>
<dbReference type="InterPro" id="IPR001482">
    <property type="entry name" value="T2SS/T4SS_dom"/>
</dbReference>
<dbReference type="GO" id="GO:0016887">
    <property type="term" value="F:ATP hydrolysis activity"/>
    <property type="evidence" value="ECO:0007669"/>
    <property type="project" value="TreeGrafter"/>
</dbReference>
<keyword evidence="2" id="KW-0547">Nucleotide-binding</keyword>
<evidence type="ECO:0000313" key="5">
    <source>
        <dbReference type="EMBL" id="QYM80553.1"/>
    </source>
</evidence>
<feature type="domain" description="AAA+ ATPase" evidence="4">
    <location>
        <begin position="324"/>
        <end position="476"/>
    </location>
</feature>
<dbReference type="InterPro" id="IPR007831">
    <property type="entry name" value="T2SS_GspE_N"/>
</dbReference>
<accession>A0A8F9TZE0</accession>
<dbReference type="FunFam" id="3.40.50.300:FF:000398">
    <property type="entry name" value="Type IV pilus assembly ATPase PilB"/>
    <property type="match status" value="1"/>
</dbReference>
<evidence type="ECO:0000256" key="3">
    <source>
        <dbReference type="ARBA" id="ARBA00022840"/>
    </source>
</evidence>
<dbReference type="Pfam" id="PF00437">
    <property type="entry name" value="T2SSE"/>
    <property type="match status" value="1"/>
</dbReference>
<dbReference type="GO" id="GO:0005524">
    <property type="term" value="F:ATP binding"/>
    <property type="evidence" value="ECO:0007669"/>
    <property type="project" value="UniProtKB-KW"/>
</dbReference>
<dbReference type="FunFam" id="3.30.450.90:FF:000001">
    <property type="entry name" value="Type II secretion system ATPase GspE"/>
    <property type="match status" value="1"/>
</dbReference>
<name>A0A8F9TZE0_9BACT</name>
<dbReference type="SUPFAM" id="SSF52540">
    <property type="entry name" value="P-loop containing nucleoside triphosphate hydrolases"/>
    <property type="match status" value="1"/>
</dbReference>
<dbReference type="PANTHER" id="PTHR30258">
    <property type="entry name" value="TYPE II SECRETION SYSTEM PROTEIN GSPE-RELATED"/>
    <property type="match status" value="1"/>
</dbReference>
<dbReference type="InterPro" id="IPR037257">
    <property type="entry name" value="T2SS_E_N_sf"/>
</dbReference>